<reference evidence="2" key="1">
    <citation type="journal article" date="2015" name="Nature">
        <title>Complex archaea that bridge the gap between prokaryotes and eukaryotes.</title>
        <authorList>
            <person name="Spang A."/>
            <person name="Saw J.H."/>
            <person name="Jorgensen S.L."/>
            <person name="Zaremba-Niedzwiedzka K."/>
            <person name="Martijn J."/>
            <person name="Lind A.E."/>
            <person name="van Eijk R."/>
            <person name="Schleper C."/>
            <person name="Guy L."/>
            <person name="Ettema T.J."/>
        </authorList>
    </citation>
    <scope>NUCLEOTIDE SEQUENCE</scope>
</reference>
<protein>
    <recommendedName>
        <fullName evidence="1">Phosphoadenosine phosphosulphate reductase domain-containing protein</fullName>
    </recommendedName>
</protein>
<dbReference type="InterPro" id="IPR050128">
    <property type="entry name" value="Sulfate_adenylyltrnsfr_sub2"/>
</dbReference>
<evidence type="ECO:0000259" key="1">
    <source>
        <dbReference type="Pfam" id="PF01507"/>
    </source>
</evidence>
<accession>A0A0F9KEA0</accession>
<dbReference type="InterPro" id="IPR002500">
    <property type="entry name" value="PAPS_reduct_dom"/>
</dbReference>
<dbReference type="EMBL" id="LAZR01009373">
    <property type="protein sequence ID" value="KKM73006.1"/>
    <property type="molecule type" value="Genomic_DNA"/>
</dbReference>
<dbReference type="PANTHER" id="PTHR43196">
    <property type="entry name" value="SULFATE ADENYLYLTRANSFERASE SUBUNIT 2"/>
    <property type="match status" value="1"/>
</dbReference>
<dbReference type="SUPFAM" id="SSF52402">
    <property type="entry name" value="Adenine nucleotide alpha hydrolases-like"/>
    <property type="match status" value="1"/>
</dbReference>
<dbReference type="InterPro" id="IPR014729">
    <property type="entry name" value="Rossmann-like_a/b/a_fold"/>
</dbReference>
<organism evidence="2">
    <name type="scientific">marine sediment metagenome</name>
    <dbReference type="NCBI Taxonomy" id="412755"/>
    <lineage>
        <taxon>unclassified sequences</taxon>
        <taxon>metagenomes</taxon>
        <taxon>ecological metagenomes</taxon>
    </lineage>
</organism>
<evidence type="ECO:0000313" key="2">
    <source>
        <dbReference type="EMBL" id="KKM73006.1"/>
    </source>
</evidence>
<dbReference type="GO" id="GO:0003824">
    <property type="term" value="F:catalytic activity"/>
    <property type="evidence" value="ECO:0007669"/>
    <property type="project" value="InterPro"/>
</dbReference>
<dbReference type="Pfam" id="PF01507">
    <property type="entry name" value="PAPS_reduct"/>
    <property type="match status" value="1"/>
</dbReference>
<dbReference type="AlphaFoldDB" id="A0A0F9KEA0"/>
<name>A0A0F9KEA0_9ZZZZ</name>
<proteinExistence type="predicted"/>
<feature type="domain" description="Phosphoadenosine phosphosulphate reductase" evidence="1">
    <location>
        <begin position="49"/>
        <end position="268"/>
    </location>
</feature>
<gene>
    <name evidence="2" type="ORF">LCGC14_1414850</name>
</gene>
<dbReference type="Gene3D" id="3.40.50.620">
    <property type="entry name" value="HUPs"/>
    <property type="match status" value="1"/>
</dbReference>
<sequence length="313" mass="36318">MESGGREGERGRAVKRWQLAQRQSLPLEAKVVLSKLRIREWYDYWGGNVYVSFSGGKDSTVLLHLVRSMFPEIPAMFVDTGLEYPEIREFVRTVDNVAWVKPELSYRQVIERHGYPVVSKVVSMGVSRYRNTSDDVQKELRLHGGTNPSSGKAQRASVPKCWHHLCNAPFAISERCCDVLKKQPAHRYGRENNNSKPYLAMMASDSNLRRLDYLKHEGKCNTFDSGQPKSHPLSPWLEEDIWVYLYKYRVPYSKIYNIGERRTGCIFCCFGVHMEKPTNRFQRMKLTHPKLYTHCMEELGIREVLEYMGVAVE</sequence>
<dbReference type="PANTHER" id="PTHR43196:SF2">
    <property type="entry name" value="PHOSPHOADENOSINE PHOSPHOSULFATE REDUCTASE"/>
    <property type="match status" value="1"/>
</dbReference>
<comment type="caution">
    <text evidence="2">The sequence shown here is derived from an EMBL/GenBank/DDBJ whole genome shotgun (WGS) entry which is preliminary data.</text>
</comment>